<dbReference type="Gene3D" id="3.40.640.10">
    <property type="entry name" value="Type I PLP-dependent aspartate aminotransferase-like (Major domain)"/>
    <property type="match status" value="1"/>
</dbReference>
<dbReference type="InterPro" id="IPR015421">
    <property type="entry name" value="PyrdxlP-dep_Trfase_major"/>
</dbReference>
<reference evidence="8 9" key="1">
    <citation type="submission" date="2013-11" db="EMBL/GenBank/DDBJ databases">
        <title>Metagenomic analysis of a methanogenic consortium involved in long chain n-alkane degradation.</title>
        <authorList>
            <person name="Davidova I.A."/>
            <person name="Callaghan A.V."/>
            <person name="Wawrik B."/>
            <person name="Pruitt S."/>
            <person name="Marks C."/>
            <person name="Duncan K.E."/>
            <person name="Suflita J.M."/>
        </authorList>
    </citation>
    <scope>NUCLEOTIDE SEQUENCE [LARGE SCALE GENOMIC DNA]</scope>
    <source>
        <strain evidence="8 9">SPR</strain>
    </source>
</reference>
<dbReference type="InParanoid" id="A0A0D2JB09"/>
<evidence type="ECO:0000313" key="9">
    <source>
        <dbReference type="Proteomes" id="UP000032233"/>
    </source>
</evidence>
<dbReference type="OrthoDB" id="9804474at2"/>
<evidence type="ECO:0000259" key="7">
    <source>
        <dbReference type="Pfam" id="PF00155"/>
    </source>
</evidence>
<dbReference type="EMBL" id="AZAC01000021">
    <property type="protein sequence ID" value="KIX12906.1"/>
    <property type="molecule type" value="Genomic_DNA"/>
</dbReference>
<keyword evidence="9" id="KW-1185">Reference proteome</keyword>
<sequence>MELCEKIKKVQPSPTLAVTAKAAELKASGVDVISFGGGEPDFPTPAHIRQAAIDAINESFTRYTAVPGIPELRAAVVEKFKRDNGLDYSVDQVMVNVGAKHSGYLVLQALLNAGDEVVVPAPYWVSYPPMVILAGGEPVIVNCREEDDFKLTPKDLEAAITPRTKALILNSPSNPIGCVYTADEIKALATICADAGVLVISDEIYETCVFSDGPKFVSTASLSDKIYENTVTINGVSKAYAMTGWRIGYMAGPQSLIAACSKLQGQSTSNPNSVAQKAALAALTGPQDEVAKMTASYEQRRDYIVKRLLEIEGVSCTPPKGAFYAFPNMSVFYGKKFGNKVIEGSVDLSAYLMEEAHVATVPGAAFGQDKCVRFSFVTAPDQIEKGMDRLVEALGALV</sequence>
<keyword evidence="4 6" id="KW-0808">Transferase</keyword>
<dbReference type="AlphaFoldDB" id="A0A0D2JB09"/>
<proteinExistence type="inferred from homology"/>
<keyword evidence="5" id="KW-0663">Pyridoxal phosphate</keyword>
<dbReference type="PANTHER" id="PTHR46383">
    <property type="entry name" value="ASPARTATE AMINOTRANSFERASE"/>
    <property type="match status" value="1"/>
</dbReference>
<name>A0A0D2JB09_9BACT</name>
<dbReference type="CDD" id="cd00609">
    <property type="entry name" value="AAT_like"/>
    <property type="match status" value="1"/>
</dbReference>
<dbReference type="PANTHER" id="PTHR46383:SF1">
    <property type="entry name" value="ASPARTATE AMINOTRANSFERASE"/>
    <property type="match status" value="1"/>
</dbReference>
<organism evidence="8 9">
    <name type="scientific">Dethiosulfatarculus sandiegensis</name>
    <dbReference type="NCBI Taxonomy" id="1429043"/>
    <lineage>
        <taxon>Bacteria</taxon>
        <taxon>Pseudomonadati</taxon>
        <taxon>Thermodesulfobacteriota</taxon>
        <taxon>Desulfarculia</taxon>
        <taxon>Desulfarculales</taxon>
        <taxon>Desulfarculaceae</taxon>
        <taxon>Dethiosulfatarculus</taxon>
    </lineage>
</organism>
<dbReference type="STRING" id="1429043.X474_16640"/>
<dbReference type="GO" id="GO:0030170">
    <property type="term" value="F:pyridoxal phosphate binding"/>
    <property type="evidence" value="ECO:0007669"/>
    <property type="project" value="InterPro"/>
</dbReference>
<keyword evidence="3 6" id="KW-0032">Aminotransferase</keyword>
<dbReference type="InterPro" id="IPR004839">
    <property type="entry name" value="Aminotransferase_I/II_large"/>
</dbReference>
<dbReference type="RefSeq" id="WP_044350008.1">
    <property type="nucleotide sequence ID" value="NZ_AZAC01000021.1"/>
</dbReference>
<evidence type="ECO:0000256" key="6">
    <source>
        <dbReference type="RuleBase" id="RU000481"/>
    </source>
</evidence>
<protein>
    <recommendedName>
        <fullName evidence="6">Aminotransferase</fullName>
        <ecNumber evidence="6">2.6.1.-</ecNumber>
    </recommendedName>
</protein>
<dbReference type="GO" id="GO:0008483">
    <property type="term" value="F:transaminase activity"/>
    <property type="evidence" value="ECO:0007669"/>
    <property type="project" value="UniProtKB-KW"/>
</dbReference>
<evidence type="ECO:0000256" key="1">
    <source>
        <dbReference type="ARBA" id="ARBA00001933"/>
    </source>
</evidence>
<feature type="domain" description="Aminotransferase class I/classII large" evidence="7">
    <location>
        <begin position="31"/>
        <end position="390"/>
    </location>
</feature>
<dbReference type="GO" id="GO:0006520">
    <property type="term" value="P:amino acid metabolic process"/>
    <property type="evidence" value="ECO:0007669"/>
    <property type="project" value="InterPro"/>
</dbReference>
<dbReference type="Pfam" id="PF00155">
    <property type="entry name" value="Aminotran_1_2"/>
    <property type="match status" value="1"/>
</dbReference>
<dbReference type="FunFam" id="3.40.640.10:FF:000033">
    <property type="entry name" value="Aspartate aminotransferase"/>
    <property type="match status" value="1"/>
</dbReference>
<dbReference type="InterPro" id="IPR015422">
    <property type="entry name" value="PyrdxlP-dep_Trfase_small"/>
</dbReference>
<dbReference type="PROSITE" id="PS00105">
    <property type="entry name" value="AA_TRANSFER_CLASS_1"/>
    <property type="match status" value="1"/>
</dbReference>
<dbReference type="InterPro" id="IPR015424">
    <property type="entry name" value="PyrdxlP-dep_Trfase"/>
</dbReference>
<dbReference type="InterPro" id="IPR050596">
    <property type="entry name" value="AspAT/PAT-like"/>
</dbReference>
<dbReference type="EC" id="2.6.1.-" evidence="6"/>
<comment type="similarity">
    <text evidence="2 6">Belongs to the class-I pyridoxal-phosphate-dependent aminotransferase family.</text>
</comment>
<evidence type="ECO:0000256" key="2">
    <source>
        <dbReference type="ARBA" id="ARBA00007441"/>
    </source>
</evidence>
<accession>A0A0D2JB09</accession>
<dbReference type="PATRIC" id="fig|1429043.3.peg.3525"/>
<evidence type="ECO:0000256" key="5">
    <source>
        <dbReference type="ARBA" id="ARBA00022898"/>
    </source>
</evidence>
<comment type="cofactor">
    <cofactor evidence="1 6">
        <name>pyridoxal 5'-phosphate</name>
        <dbReference type="ChEBI" id="CHEBI:597326"/>
    </cofactor>
</comment>
<gene>
    <name evidence="8" type="ORF">X474_16640</name>
</gene>
<dbReference type="InterPro" id="IPR004838">
    <property type="entry name" value="NHTrfase_class1_PyrdxlP-BS"/>
</dbReference>
<dbReference type="Proteomes" id="UP000032233">
    <property type="component" value="Unassembled WGS sequence"/>
</dbReference>
<evidence type="ECO:0000313" key="8">
    <source>
        <dbReference type="EMBL" id="KIX12906.1"/>
    </source>
</evidence>
<dbReference type="Gene3D" id="3.90.1150.10">
    <property type="entry name" value="Aspartate Aminotransferase, domain 1"/>
    <property type="match status" value="1"/>
</dbReference>
<dbReference type="SUPFAM" id="SSF53383">
    <property type="entry name" value="PLP-dependent transferases"/>
    <property type="match status" value="1"/>
</dbReference>
<evidence type="ECO:0000256" key="3">
    <source>
        <dbReference type="ARBA" id="ARBA00022576"/>
    </source>
</evidence>
<evidence type="ECO:0000256" key="4">
    <source>
        <dbReference type="ARBA" id="ARBA00022679"/>
    </source>
</evidence>
<comment type="caution">
    <text evidence="8">The sequence shown here is derived from an EMBL/GenBank/DDBJ whole genome shotgun (WGS) entry which is preliminary data.</text>
</comment>